<proteinExistence type="predicted"/>
<evidence type="ECO:0000313" key="2">
    <source>
        <dbReference type="Proteomes" id="UP000784294"/>
    </source>
</evidence>
<comment type="caution">
    <text evidence="1">The sequence shown here is derived from an EMBL/GenBank/DDBJ whole genome shotgun (WGS) entry which is preliminary data.</text>
</comment>
<sequence length="374" mass="39698">MPLRRPSFTSSPLPNQLANSYTDSCQAQSCSPSVLVTRSTGEPANLPCQHEAISPDLPSGHSSAYIKAPQRESPAYGTYSDCGDAILRQSEAMASLGNGAFTSGSPMPCLLSPAYTSGCNPFLPPIHEPRAPDRLRSLADALTDCSNQQLSFEEGSSQPNRSAASCLCSSSASSSSSFTSASSSLSSSSFTSTSSLSIQSALSSLEQAMFRPLDYVLAKPGSYTSACDQMLGSQGQAPAIGVLNNQLLMQPQEQAYWLQPSRFTLRGSRLATARRLERQGRTEQEELERFGDEAVGLGSTTSIDWLGSPFEASAIISDHSDFGCPSIQLGDQATKEASMGNAGTIRDFGACDDFGHYLEKRIRACGPDFGAMID</sequence>
<keyword evidence="2" id="KW-1185">Reference proteome</keyword>
<dbReference type="Proteomes" id="UP000784294">
    <property type="component" value="Unassembled WGS sequence"/>
</dbReference>
<organism evidence="1 2">
    <name type="scientific">Protopolystoma xenopodis</name>
    <dbReference type="NCBI Taxonomy" id="117903"/>
    <lineage>
        <taxon>Eukaryota</taxon>
        <taxon>Metazoa</taxon>
        <taxon>Spiralia</taxon>
        <taxon>Lophotrochozoa</taxon>
        <taxon>Platyhelminthes</taxon>
        <taxon>Monogenea</taxon>
        <taxon>Polyopisthocotylea</taxon>
        <taxon>Polystomatidea</taxon>
        <taxon>Polystomatidae</taxon>
        <taxon>Protopolystoma</taxon>
    </lineage>
</organism>
<dbReference type="AlphaFoldDB" id="A0A448WAI3"/>
<protein>
    <submittedName>
        <fullName evidence="1">Uncharacterized protein</fullName>
    </submittedName>
</protein>
<evidence type="ECO:0000313" key="1">
    <source>
        <dbReference type="EMBL" id="VEL06906.1"/>
    </source>
</evidence>
<gene>
    <name evidence="1" type="ORF">PXEA_LOCUS346</name>
</gene>
<name>A0A448WAI3_9PLAT</name>
<accession>A0A448WAI3</accession>
<reference evidence="1" key="1">
    <citation type="submission" date="2018-11" db="EMBL/GenBank/DDBJ databases">
        <authorList>
            <consortium name="Pathogen Informatics"/>
        </authorList>
    </citation>
    <scope>NUCLEOTIDE SEQUENCE</scope>
</reference>
<dbReference type="EMBL" id="CAAALY010000618">
    <property type="protein sequence ID" value="VEL06906.1"/>
    <property type="molecule type" value="Genomic_DNA"/>
</dbReference>